<dbReference type="PATRIC" id="fig|710421.3.peg.4581"/>
<keyword evidence="2" id="KW-0520">NAD</keyword>
<dbReference type="GO" id="GO:0051287">
    <property type="term" value="F:NAD binding"/>
    <property type="evidence" value="ECO:0007669"/>
    <property type="project" value="InterPro"/>
</dbReference>
<dbReference type="SUPFAM" id="SSF48179">
    <property type="entry name" value="6-phosphogluconate dehydrogenase C-terminal domain-like"/>
    <property type="match status" value="1"/>
</dbReference>
<dbReference type="InterPro" id="IPR014026">
    <property type="entry name" value="UDP-Glc/GDP-Man_DH_dimer"/>
</dbReference>
<dbReference type="GO" id="GO:0016628">
    <property type="term" value="F:oxidoreductase activity, acting on the CH-CH group of donors, NAD or NADP as acceptor"/>
    <property type="evidence" value="ECO:0007669"/>
    <property type="project" value="InterPro"/>
</dbReference>
<dbReference type="HOGENOM" id="CLU_023810_3_2_11"/>
<organism evidence="5 6">
    <name type="scientific">Mycolicibacterium chubuense (strain NBB4)</name>
    <name type="common">Mycobacterium chubuense</name>
    <dbReference type="NCBI Taxonomy" id="710421"/>
    <lineage>
        <taxon>Bacteria</taxon>
        <taxon>Bacillati</taxon>
        <taxon>Actinomycetota</taxon>
        <taxon>Actinomycetes</taxon>
        <taxon>Mycobacteriales</taxon>
        <taxon>Mycobacteriaceae</taxon>
        <taxon>Mycolicibacterium</taxon>
    </lineage>
</organism>
<dbReference type="InterPro" id="IPR036220">
    <property type="entry name" value="UDP-Glc/GDP-Man_DH_C_sf"/>
</dbReference>
<dbReference type="InterPro" id="IPR017476">
    <property type="entry name" value="UDP-Glc/GDP-Man"/>
</dbReference>
<evidence type="ECO:0000256" key="2">
    <source>
        <dbReference type="ARBA" id="ARBA00023027"/>
    </source>
</evidence>
<dbReference type="Proteomes" id="UP000006057">
    <property type="component" value="Chromosome"/>
</dbReference>
<protein>
    <submittedName>
        <fullName evidence="5">Nucleotide sugar dehydrogenase</fullName>
    </submittedName>
</protein>
<dbReference type="GO" id="GO:0000271">
    <property type="term" value="P:polysaccharide biosynthetic process"/>
    <property type="evidence" value="ECO:0007669"/>
    <property type="project" value="InterPro"/>
</dbReference>
<dbReference type="PANTHER" id="PTHR43491">
    <property type="entry name" value="UDP-N-ACETYL-D-MANNOSAMINE DEHYDROGENASE"/>
    <property type="match status" value="1"/>
</dbReference>
<dbReference type="Pfam" id="PF03720">
    <property type="entry name" value="UDPG_MGDP_dh_C"/>
    <property type="match status" value="1"/>
</dbReference>
<feature type="domain" description="UDP-glucose/GDP-mannose dehydrogenase C-terminal" evidence="4">
    <location>
        <begin position="348"/>
        <end position="440"/>
    </location>
</feature>
<evidence type="ECO:0000256" key="1">
    <source>
        <dbReference type="ARBA" id="ARBA00023002"/>
    </source>
</evidence>
<sequence length="447" mass="47251">MTALYERPEVLDGMVDAAETETALPSVAAPASRSVGVVGLGYVGLPTALALAESGAAVLGCDISEAHIDAIKAQQVDLLEDKLATLRRLLDSDLLTLTTGTAGLPFVDTVLICVPTPVDSHLVPDLTALRSACAVVVEAARPGQTIVLTSTTYIGCTQELLVEPLRQRGFVVGRDVFVAFSPERIDPGSPSNVPELTPRVVGGVTHACALRAMETLAMSAGSLHRVSCPEAAELTKLLENIFRAVNIALANEFASVAGHFDLDVMEVISAAATKPYGFMAFRPGPGVGGHCIPCDPHYLLWQLKAGRLPSPVTEAAMASIAARPQAVVRRAQELMADRGRPLAGSRVLLVGVAYKPAVADVRESPALHIIEELRRLGADVGFTDVMVDSISTSSGRIVCEADPAGRHWDLVIVHTVHPSADHSWLSDVPVLLDATYTLPELPQRSTL</sequence>
<evidence type="ECO:0000313" key="5">
    <source>
        <dbReference type="EMBL" id="AFM19294.1"/>
    </source>
</evidence>
<keyword evidence="6" id="KW-1185">Reference proteome</keyword>
<dbReference type="SUPFAM" id="SSF52413">
    <property type="entry name" value="UDP-glucose/GDP-mannose dehydrogenase C-terminal domain"/>
    <property type="match status" value="1"/>
</dbReference>
<dbReference type="Gene3D" id="3.40.50.720">
    <property type="entry name" value="NAD(P)-binding Rossmann-like Domain"/>
    <property type="match status" value="2"/>
</dbReference>
<comment type="similarity">
    <text evidence="3">Belongs to the UDP-glucose/GDP-mannose dehydrogenase family.</text>
</comment>
<keyword evidence="1" id="KW-0560">Oxidoreductase</keyword>
<dbReference type="PANTHER" id="PTHR43491:SF1">
    <property type="entry name" value="UDP-N-ACETYL-D-MANNOSAMINE DEHYDROGENASE"/>
    <property type="match status" value="1"/>
</dbReference>
<evidence type="ECO:0000256" key="3">
    <source>
        <dbReference type="PIRNR" id="PIRNR000124"/>
    </source>
</evidence>
<dbReference type="EMBL" id="CP003053">
    <property type="protein sequence ID" value="AFM19294.1"/>
    <property type="molecule type" value="Genomic_DNA"/>
</dbReference>
<dbReference type="InterPro" id="IPR008927">
    <property type="entry name" value="6-PGluconate_DH-like_C_sf"/>
</dbReference>
<dbReference type="Pfam" id="PF00984">
    <property type="entry name" value="UDPG_MGDP_dh"/>
    <property type="match status" value="1"/>
</dbReference>
<dbReference type="InterPro" id="IPR036291">
    <property type="entry name" value="NAD(P)-bd_dom_sf"/>
</dbReference>
<dbReference type="InterPro" id="IPR014027">
    <property type="entry name" value="UDP-Glc/GDP-Man_DH_C"/>
</dbReference>
<proteinExistence type="inferred from homology"/>
<dbReference type="eggNOG" id="COG0677">
    <property type="taxonomic scope" value="Bacteria"/>
</dbReference>
<dbReference type="PIRSF" id="PIRSF500136">
    <property type="entry name" value="UDP_ManNAc_DH"/>
    <property type="match status" value="1"/>
</dbReference>
<dbReference type="InterPro" id="IPR001732">
    <property type="entry name" value="UDP-Glc/GDP-Man_DH_N"/>
</dbReference>
<dbReference type="KEGG" id="mcb:Mycch_4592"/>
<dbReference type="PIRSF" id="PIRSF000124">
    <property type="entry name" value="UDPglc_GDPman_dh"/>
    <property type="match status" value="1"/>
</dbReference>
<evidence type="ECO:0000259" key="4">
    <source>
        <dbReference type="SMART" id="SM00984"/>
    </source>
</evidence>
<evidence type="ECO:0000313" key="6">
    <source>
        <dbReference type="Proteomes" id="UP000006057"/>
    </source>
</evidence>
<dbReference type="SUPFAM" id="SSF51735">
    <property type="entry name" value="NAD(P)-binding Rossmann-fold domains"/>
    <property type="match status" value="1"/>
</dbReference>
<name>I4BPT7_MYCCN</name>
<dbReference type="STRING" id="710421.Mycch_4592"/>
<dbReference type="InterPro" id="IPR028359">
    <property type="entry name" value="UDP_ManNAc/GlcNAc_DH"/>
</dbReference>
<dbReference type="AlphaFoldDB" id="I4BPT7"/>
<dbReference type="GO" id="GO:0016616">
    <property type="term" value="F:oxidoreductase activity, acting on the CH-OH group of donors, NAD or NADP as acceptor"/>
    <property type="evidence" value="ECO:0007669"/>
    <property type="project" value="InterPro"/>
</dbReference>
<accession>I4BPT7</accession>
<reference evidence="5 6" key="1">
    <citation type="submission" date="2012-06" db="EMBL/GenBank/DDBJ databases">
        <title>Complete sequence of chromosome of Mycobacterium chubuense NBB4.</title>
        <authorList>
            <consortium name="US DOE Joint Genome Institute"/>
            <person name="Lucas S."/>
            <person name="Han J."/>
            <person name="Lapidus A."/>
            <person name="Cheng J.-F."/>
            <person name="Goodwin L."/>
            <person name="Pitluck S."/>
            <person name="Peters L."/>
            <person name="Mikhailova N."/>
            <person name="Teshima H."/>
            <person name="Detter J.C."/>
            <person name="Han C."/>
            <person name="Tapia R."/>
            <person name="Land M."/>
            <person name="Hauser L."/>
            <person name="Kyrpides N."/>
            <person name="Ivanova N."/>
            <person name="Pagani I."/>
            <person name="Mattes T."/>
            <person name="Holmes A."/>
            <person name="Rutledge P."/>
            <person name="Paulsen I."/>
            <person name="Coleman N."/>
            <person name="Woyke T."/>
        </authorList>
    </citation>
    <scope>NUCLEOTIDE SEQUENCE [LARGE SCALE GENOMIC DNA]</scope>
    <source>
        <strain evidence="5 6">NBB4</strain>
    </source>
</reference>
<dbReference type="NCBIfam" id="TIGR03026">
    <property type="entry name" value="NDP-sugDHase"/>
    <property type="match status" value="1"/>
</dbReference>
<gene>
    <name evidence="5" type="ordered locus">Mycch_4592</name>
</gene>
<dbReference type="Pfam" id="PF03721">
    <property type="entry name" value="UDPG_MGDP_dh_N"/>
    <property type="match status" value="1"/>
</dbReference>
<dbReference type="SMART" id="SM00984">
    <property type="entry name" value="UDPG_MGDP_dh_C"/>
    <property type="match status" value="1"/>
</dbReference>
<dbReference type="RefSeq" id="WP_014817762.1">
    <property type="nucleotide sequence ID" value="NC_018027.1"/>
</dbReference>